<sequence length="154" mass="17336">MKFKFRHSWMRPSNFVTNENLVRSLTCDNIELSPLKKALLASQSLDSPMPPLPVDPDPAAQGEGLDVQEHTPMRTSWVLSGIILMSLDSYFPQISPASSLWTPLKAVIPVFHRMVSWWIHPPGREPNLVSLATLLHTNHILLCLISCRKSLSFP</sequence>
<evidence type="ECO:0000313" key="1">
    <source>
        <dbReference type="EMBL" id="KAJ9078428.1"/>
    </source>
</evidence>
<reference evidence="1" key="1">
    <citation type="submission" date="2022-04" db="EMBL/GenBank/DDBJ databases">
        <title>Genome of the entomopathogenic fungus Entomophthora muscae.</title>
        <authorList>
            <person name="Elya C."/>
            <person name="Lovett B.R."/>
            <person name="Lee E."/>
            <person name="Macias A.M."/>
            <person name="Hajek A.E."/>
            <person name="De Bivort B.L."/>
            <person name="Kasson M.T."/>
            <person name="De Fine Licht H.H."/>
            <person name="Stajich J.E."/>
        </authorList>
    </citation>
    <scope>NUCLEOTIDE SEQUENCE</scope>
    <source>
        <strain evidence="1">Berkeley</strain>
    </source>
</reference>
<dbReference type="Proteomes" id="UP001165960">
    <property type="component" value="Unassembled WGS sequence"/>
</dbReference>
<comment type="caution">
    <text evidence="1">The sequence shown here is derived from an EMBL/GenBank/DDBJ whole genome shotgun (WGS) entry which is preliminary data.</text>
</comment>
<proteinExistence type="predicted"/>
<accession>A0ACC2TUL4</accession>
<protein>
    <submittedName>
        <fullName evidence="1">Uncharacterized protein</fullName>
    </submittedName>
</protein>
<name>A0ACC2TUL4_9FUNG</name>
<evidence type="ECO:0000313" key="2">
    <source>
        <dbReference type="Proteomes" id="UP001165960"/>
    </source>
</evidence>
<dbReference type="EMBL" id="QTSX02002149">
    <property type="protein sequence ID" value="KAJ9078428.1"/>
    <property type="molecule type" value="Genomic_DNA"/>
</dbReference>
<organism evidence="1 2">
    <name type="scientific">Entomophthora muscae</name>
    <dbReference type="NCBI Taxonomy" id="34485"/>
    <lineage>
        <taxon>Eukaryota</taxon>
        <taxon>Fungi</taxon>
        <taxon>Fungi incertae sedis</taxon>
        <taxon>Zoopagomycota</taxon>
        <taxon>Entomophthoromycotina</taxon>
        <taxon>Entomophthoromycetes</taxon>
        <taxon>Entomophthorales</taxon>
        <taxon>Entomophthoraceae</taxon>
        <taxon>Entomophthora</taxon>
    </lineage>
</organism>
<gene>
    <name evidence="1" type="ORF">DSO57_1006839</name>
</gene>
<keyword evidence="2" id="KW-1185">Reference proteome</keyword>